<evidence type="ECO:0000313" key="1">
    <source>
        <dbReference type="EMBL" id="KAK2839415.1"/>
    </source>
</evidence>
<proteinExistence type="predicted"/>
<comment type="caution">
    <text evidence="1">The sequence shown here is derived from an EMBL/GenBank/DDBJ whole genome shotgun (WGS) entry which is preliminary data.</text>
</comment>
<evidence type="ECO:0000313" key="2">
    <source>
        <dbReference type="Proteomes" id="UP001187415"/>
    </source>
</evidence>
<keyword evidence="2" id="KW-1185">Reference proteome</keyword>
<accession>A0AA88SN13</accession>
<sequence length="80" mass="8561">MSDPHAKTVSSIQDMWKSRFCGHSGARAAAEATPLHRGAVSEQRCGNIPAFGLRAFRDGSAGLSRSTCFSDLYLLLTTTS</sequence>
<dbReference type="EMBL" id="JAUPFM010000010">
    <property type="protein sequence ID" value="KAK2839415.1"/>
    <property type="molecule type" value="Genomic_DNA"/>
</dbReference>
<dbReference type="AlphaFoldDB" id="A0AA88SN13"/>
<gene>
    <name evidence="1" type="ORF">Q5P01_013155</name>
</gene>
<name>A0AA88SN13_CHASR</name>
<protein>
    <submittedName>
        <fullName evidence="1">Uncharacterized protein</fullName>
    </submittedName>
</protein>
<organism evidence="1 2">
    <name type="scientific">Channa striata</name>
    <name type="common">Snakehead murrel</name>
    <name type="synonym">Ophicephalus striatus</name>
    <dbReference type="NCBI Taxonomy" id="64152"/>
    <lineage>
        <taxon>Eukaryota</taxon>
        <taxon>Metazoa</taxon>
        <taxon>Chordata</taxon>
        <taxon>Craniata</taxon>
        <taxon>Vertebrata</taxon>
        <taxon>Euteleostomi</taxon>
        <taxon>Actinopterygii</taxon>
        <taxon>Neopterygii</taxon>
        <taxon>Teleostei</taxon>
        <taxon>Neoteleostei</taxon>
        <taxon>Acanthomorphata</taxon>
        <taxon>Anabantaria</taxon>
        <taxon>Anabantiformes</taxon>
        <taxon>Channoidei</taxon>
        <taxon>Channidae</taxon>
        <taxon>Channa</taxon>
    </lineage>
</organism>
<dbReference type="Proteomes" id="UP001187415">
    <property type="component" value="Unassembled WGS sequence"/>
</dbReference>
<reference evidence="1" key="1">
    <citation type="submission" date="2023-07" db="EMBL/GenBank/DDBJ databases">
        <title>Chromosome-level Genome Assembly of Striped Snakehead (Channa striata).</title>
        <authorList>
            <person name="Liu H."/>
        </authorList>
    </citation>
    <scope>NUCLEOTIDE SEQUENCE</scope>
    <source>
        <strain evidence="1">Gz</strain>
        <tissue evidence="1">Muscle</tissue>
    </source>
</reference>